<evidence type="ECO:0000313" key="9">
    <source>
        <dbReference type="EMBL" id="KGX92471.1"/>
    </source>
</evidence>
<evidence type="ECO:0000256" key="2">
    <source>
        <dbReference type="ARBA" id="ARBA00009773"/>
    </source>
</evidence>
<gene>
    <name evidence="9" type="ORF">N781_17295</name>
</gene>
<dbReference type="OrthoDB" id="9793390at2"/>
<keyword evidence="5 8" id="KW-0812">Transmembrane</keyword>
<dbReference type="PANTHER" id="PTHR21716:SF53">
    <property type="entry name" value="PERMEASE PERM-RELATED"/>
    <property type="match status" value="1"/>
</dbReference>
<keyword evidence="6 8" id="KW-1133">Transmembrane helix</keyword>
<feature type="transmembrane region" description="Helical" evidence="8">
    <location>
        <begin position="312"/>
        <end position="338"/>
    </location>
</feature>
<sequence length="356" mass="40255">MWWRNRYYRNSVAIILFLIVVILLRELEVFKPVKTIIGTLFYPLLISGFLYYLFKPFVRLLRRPKWMNDLAAILTLYTFFGAALYGLYRAFWKPLQEQFSKISEELPSKLKQSTKEAEKAIEENDMGMLSVQNLQQKAANGLNDVVQSLGDDLMQIASTLTGATTVLFVVPFVLFYLLKDDHKLIPFLLRYVPKKHESKGRKLLKRMDDTLSAYVVGQVTVAIVDGLLMYVSYLILGMPYALLLGLFVTLTAVVPFFGPIIGVLPALVVALTQQPILVVYVLVALVIVQQLEGNLVAPLVLGKRLKVHPLTIILLLIVAAALYGFVGMLIAIPTYAVVKVIVVTMYRLYQLREHAQ</sequence>
<keyword evidence="3" id="KW-0813">Transport</keyword>
<dbReference type="eggNOG" id="COG0628">
    <property type="taxonomic scope" value="Bacteria"/>
</dbReference>
<evidence type="ECO:0000256" key="3">
    <source>
        <dbReference type="ARBA" id="ARBA00022448"/>
    </source>
</evidence>
<comment type="caution">
    <text evidence="9">The sequence shown here is derived from an EMBL/GenBank/DDBJ whole genome shotgun (WGS) entry which is preliminary data.</text>
</comment>
<dbReference type="STRING" id="1385510.GCA_000425205_01977"/>
<organism evidence="9 10">
    <name type="scientific">Pontibacillus halophilus JSM 076056 = DSM 19796</name>
    <dbReference type="NCBI Taxonomy" id="1385510"/>
    <lineage>
        <taxon>Bacteria</taxon>
        <taxon>Bacillati</taxon>
        <taxon>Bacillota</taxon>
        <taxon>Bacilli</taxon>
        <taxon>Bacillales</taxon>
        <taxon>Bacillaceae</taxon>
        <taxon>Pontibacillus</taxon>
    </lineage>
</organism>
<evidence type="ECO:0008006" key="11">
    <source>
        <dbReference type="Google" id="ProtNLM"/>
    </source>
</evidence>
<keyword evidence="4" id="KW-1003">Cell membrane</keyword>
<keyword evidence="10" id="KW-1185">Reference proteome</keyword>
<feature type="transmembrane region" description="Helical" evidence="8">
    <location>
        <begin position="36"/>
        <end position="54"/>
    </location>
</feature>
<comment type="similarity">
    <text evidence="2">Belongs to the autoinducer-2 exporter (AI-2E) (TC 2.A.86) family.</text>
</comment>
<evidence type="ECO:0000256" key="4">
    <source>
        <dbReference type="ARBA" id="ARBA00022475"/>
    </source>
</evidence>
<feature type="transmembrane region" description="Helical" evidence="8">
    <location>
        <begin position="211"/>
        <end position="236"/>
    </location>
</feature>
<dbReference type="GO" id="GO:0005886">
    <property type="term" value="C:plasma membrane"/>
    <property type="evidence" value="ECO:0007669"/>
    <property type="project" value="UniProtKB-SubCell"/>
</dbReference>
<dbReference type="InterPro" id="IPR002549">
    <property type="entry name" value="AI-2E-like"/>
</dbReference>
<feature type="transmembrane region" description="Helical" evidence="8">
    <location>
        <begin position="156"/>
        <end position="178"/>
    </location>
</feature>
<feature type="transmembrane region" description="Helical" evidence="8">
    <location>
        <begin position="277"/>
        <end position="300"/>
    </location>
</feature>
<dbReference type="GO" id="GO:0055085">
    <property type="term" value="P:transmembrane transport"/>
    <property type="evidence" value="ECO:0007669"/>
    <property type="project" value="TreeGrafter"/>
</dbReference>
<keyword evidence="7 8" id="KW-0472">Membrane</keyword>
<name>A0A0A5GGW2_9BACI</name>
<dbReference type="Proteomes" id="UP000030528">
    <property type="component" value="Unassembled WGS sequence"/>
</dbReference>
<feature type="transmembrane region" description="Helical" evidence="8">
    <location>
        <begin position="242"/>
        <end position="270"/>
    </location>
</feature>
<feature type="transmembrane region" description="Helical" evidence="8">
    <location>
        <begin position="66"/>
        <end position="88"/>
    </location>
</feature>
<accession>A0A0A5GGW2</accession>
<comment type="subcellular location">
    <subcellularLocation>
        <location evidence="1">Cell membrane</location>
        <topology evidence="1">Multi-pass membrane protein</topology>
    </subcellularLocation>
</comment>
<proteinExistence type="inferred from homology"/>
<dbReference type="PANTHER" id="PTHR21716">
    <property type="entry name" value="TRANSMEMBRANE PROTEIN"/>
    <property type="match status" value="1"/>
</dbReference>
<evidence type="ECO:0000256" key="7">
    <source>
        <dbReference type="ARBA" id="ARBA00023136"/>
    </source>
</evidence>
<dbReference type="AlphaFoldDB" id="A0A0A5GGW2"/>
<dbReference type="EMBL" id="AVPE01000006">
    <property type="protein sequence ID" value="KGX92471.1"/>
    <property type="molecule type" value="Genomic_DNA"/>
</dbReference>
<evidence type="ECO:0000256" key="6">
    <source>
        <dbReference type="ARBA" id="ARBA00022989"/>
    </source>
</evidence>
<evidence type="ECO:0000256" key="1">
    <source>
        <dbReference type="ARBA" id="ARBA00004651"/>
    </source>
</evidence>
<feature type="transmembrane region" description="Helical" evidence="8">
    <location>
        <begin position="7"/>
        <end position="24"/>
    </location>
</feature>
<reference evidence="9 10" key="1">
    <citation type="submission" date="2013-08" db="EMBL/GenBank/DDBJ databases">
        <authorList>
            <person name="Huang J."/>
            <person name="Wang G."/>
        </authorList>
    </citation>
    <scope>NUCLEOTIDE SEQUENCE [LARGE SCALE GENOMIC DNA]</scope>
    <source>
        <strain evidence="9 10">JSM 076056</strain>
    </source>
</reference>
<dbReference type="Pfam" id="PF01594">
    <property type="entry name" value="AI-2E_transport"/>
    <property type="match status" value="1"/>
</dbReference>
<protein>
    <recommendedName>
        <fullName evidence="11">AI-2E family transporter</fullName>
    </recommendedName>
</protein>
<dbReference type="RefSeq" id="WP_026800365.1">
    <property type="nucleotide sequence ID" value="NZ_AULI01000008.1"/>
</dbReference>
<evidence type="ECO:0000256" key="8">
    <source>
        <dbReference type="SAM" id="Phobius"/>
    </source>
</evidence>
<evidence type="ECO:0000256" key="5">
    <source>
        <dbReference type="ARBA" id="ARBA00022692"/>
    </source>
</evidence>
<evidence type="ECO:0000313" key="10">
    <source>
        <dbReference type="Proteomes" id="UP000030528"/>
    </source>
</evidence>